<proteinExistence type="predicted"/>
<feature type="domain" description="Polymerase nucleotidyl transferase" evidence="1">
    <location>
        <begin position="666"/>
        <end position="695"/>
    </location>
</feature>
<evidence type="ECO:0000313" key="3">
    <source>
        <dbReference type="EMBL" id="KAJ4365879.1"/>
    </source>
</evidence>
<dbReference type="Gene3D" id="3.60.10.10">
    <property type="entry name" value="Endonuclease/exonuclease/phosphatase"/>
    <property type="match status" value="1"/>
</dbReference>
<evidence type="ECO:0000259" key="1">
    <source>
        <dbReference type="Pfam" id="PF01909"/>
    </source>
</evidence>
<dbReference type="EMBL" id="JAPEUY010000015">
    <property type="protein sequence ID" value="KAJ4365879.1"/>
    <property type="molecule type" value="Genomic_DNA"/>
</dbReference>
<keyword evidence="4" id="KW-1185">Reference proteome</keyword>
<dbReference type="InterPro" id="IPR005135">
    <property type="entry name" value="Endo/exonuclease/phosphatase"/>
</dbReference>
<evidence type="ECO:0000259" key="2">
    <source>
        <dbReference type="Pfam" id="PF03372"/>
    </source>
</evidence>
<sequence>MRSTMAGTNETLLSISTSVSSYATALCIIPPISQCGHINRLRELYDKAYDKWPPHINLVYPFVTPECLTRAQQQIQKNVDEQLDANKPVTVELNQAGHFEQRINSTIFLGESRTGTQSQLHSLRRIVLQALKHSDTATKMHLTIGQSEDNAEASREFLLAKARLLPALNFRVGALAILIRERVPGSDSMDHMRLWGTINLAASGDAWVPQSPEYWIRSTHSSHIIPIHEEDEDCDHGRKEEKGVSREVQSGQTFYFDSEQDKWSICTGDELHETVSNAVTISSYNVLVDSKYPPTSNRDSLLVRTILSDSAMADILVLQEVSDDFLSYLLSDNEVQRRYPFSSHGPPSQLDIGPLPSLRNIVMLSSHAFAWSLVPFHRRHKGALVARFEGALSSSASGSKELVVAGVHLTCGLTDGSVAAKNAQLKMLTSYLNRHHRTAPWIVAGDFNITTSTYTIRTAVKNKSISSQTVATLALIESAIGDAGLLDAWSIAHIEATDEIAISDRDDLYEGEEGATFDPRNNALAAATSGTSINRPQRYDRILVRPQDTFRVGSFHHFGLPEDVDGVQLIASDHSGVRTTIRVLEDAAGKSLDGRSMMEQLTIHHKRATGQLADPTALDKVLSAHGMFPLDEQVRQRQDTFALLKEVVLGTSNEKDSTLSEIPLVMVPVGSYATGVWTSDSDIDCLCIGTISSKTFFKLARQRLVKAESRGVRILRKVEANTGTMLELSVNGVAMDLQYCPAARVVER</sequence>
<evidence type="ECO:0008006" key="5">
    <source>
        <dbReference type="Google" id="ProtNLM"/>
    </source>
</evidence>
<name>A0A9W8Y4Q9_9PLEO</name>
<dbReference type="SUPFAM" id="SSF56219">
    <property type="entry name" value="DNase I-like"/>
    <property type="match status" value="1"/>
</dbReference>
<dbReference type="Pfam" id="PF13563">
    <property type="entry name" value="2_5_RNA_ligase2"/>
    <property type="match status" value="1"/>
</dbReference>
<dbReference type="Gene3D" id="3.30.460.10">
    <property type="entry name" value="Beta Polymerase, domain 2"/>
    <property type="match status" value="1"/>
</dbReference>
<dbReference type="Gene3D" id="3.90.1140.10">
    <property type="entry name" value="Cyclic phosphodiesterase"/>
    <property type="match status" value="1"/>
</dbReference>
<dbReference type="GO" id="GO:1990817">
    <property type="term" value="F:poly(A) RNA polymerase activity"/>
    <property type="evidence" value="ECO:0007669"/>
    <property type="project" value="TreeGrafter"/>
</dbReference>
<feature type="domain" description="Endonuclease/exonuclease/phosphatase" evidence="2">
    <location>
        <begin position="283"/>
        <end position="574"/>
    </location>
</feature>
<protein>
    <recommendedName>
        <fullName evidence="5">Polymerase nucleotidyl transferase domain-containing protein</fullName>
    </recommendedName>
</protein>
<comment type="caution">
    <text evidence="3">The sequence shown here is derived from an EMBL/GenBank/DDBJ whole genome shotgun (WGS) entry which is preliminary data.</text>
</comment>
<dbReference type="InterPro" id="IPR036691">
    <property type="entry name" value="Endo/exonu/phosph_ase_sf"/>
</dbReference>
<dbReference type="OrthoDB" id="10263155at2759"/>
<dbReference type="InterPro" id="IPR002934">
    <property type="entry name" value="Polymerase_NTP_transf_dom"/>
</dbReference>
<reference evidence="3" key="1">
    <citation type="submission" date="2022-10" db="EMBL/GenBank/DDBJ databases">
        <title>Tapping the CABI collections for fungal endophytes: first genome assemblies for Collariella, Neodidymelliopsis, Ascochyta clinopodiicola, Didymella pomorum, Didymosphaeria variabile, Neocosmospora piperis and Neocucurbitaria cava.</title>
        <authorList>
            <person name="Hill R."/>
        </authorList>
    </citation>
    <scope>NUCLEOTIDE SEQUENCE</scope>
    <source>
        <strain evidence="3">IMI 356814</strain>
    </source>
</reference>
<dbReference type="InterPro" id="IPR043519">
    <property type="entry name" value="NT_sf"/>
</dbReference>
<dbReference type="Pfam" id="PF03372">
    <property type="entry name" value="Exo_endo_phos"/>
    <property type="match status" value="1"/>
</dbReference>
<dbReference type="SUPFAM" id="SSF81301">
    <property type="entry name" value="Nucleotidyltransferase"/>
    <property type="match status" value="1"/>
</dbReference>
<dbReference type="PANTHER" id="PTHR10682">
    <property type="entry name" value="POLY A POLYMERASE"/>
    <property type="match status" value="1"/>
</dbReference>
<dbReference type="AlphaFoldDB" id="A0A9W8Y4Q9"/>
<accession>A0A9W8Y4Q9</accession>
<dbReference type="InterPro" id="IPR009097">
    <property type="entry name" value="Cyclic_Pdiesterase"/>
</dbReference>
<gene>
    <name evidence="3" type="ORF">N0V83_008501</name>
</gene>
<organism evidence="3 4">
    <name type="scientific">Neocucurbitaria cava</name>
    <dbReference type="NCBI Taxonomy" id="798079"/>
    <lineage>
        <taxon>Eukaryota</taxon>
        <taxon>Fungi</taxon>
        <taxon>Dikarya</taxon>
        <taxon>Ascomycota</taxon>
        <taxon>Pezizomycotina</taxon>
        <taxon>Dothideomycetes</taxon>
        <taxon>Pleosporomycetidae</taxon>
        <taxon>Pleosporales</taxon>
        <taxon>Pleosporineae</taxon>
        <taxon>Cucurbitariaceae</taxon>
        <taxon>Neocucurbitaria</taxon>
    </lineage>
</organism>
<dbReference type="SUPFAM" id="SSF55144">
    <property type="entry name" value="LigT-like"/>
    <property type="match status" value="1"/>
</dbReference>
<dbReference type="Pfam" id="PF01909">
    <property type="entry name" value="NTP_transf_2"/>
    <property type="match status" value="1"/>
</dbReference>
<dbReference type="PANTHER" id="PTHR10682:SF23">
    <property type="entry name" value="POLYNUCLEOTIDE ADENYLYLTRANSFERASE"/>
    <property type="match status" value="1"/>
</dbReference>
<evidence type="ECO:0000313" key="4">
    <source>
        <dbReference type="Proteomes" id="UP001140560"/>
    </source>
</evidence>
<dbReference type="GO" id="GO:0005634">
    <property type="term" value="C:nucleus"/>
    <property type="evidence" value="ECO:0007669"/>
    <property type="project" value="TreeGrafter"/>
</dbReference>
<dbReference type="Proteomes" id="UP001140560">
    <property type="component" value="Unassembled WGS sequence"/>
</dbReference>